<evidence type="ECO:0000313" key="5">
    <source>
        <dbReference type="Proteomes" id="UP000567179"/>
    </source>
</evidence>
<feature type="compositionally biased region" description="Polar residues" evidence="3">
    <location>
        <begin position="34"/>
        <end position="44"/>
    </location>
</feature>
<sequence length="485" mass="52326">MHEACSCSLSMSSRSSSQRVPSSIYSGDRDGETASLSSAKSSRNLPKVPEEGSSSPYLAPSPAASTSTFSSTGRTVSKPSSSRTLGKSSSNQLSSAPSLSRRSNSTSSGSGAVPSSEARRTKSSATITALSVQPKFRASPHLPYDKDAGPLSSTHMYWSKAPVWGLMPNRTMRAHTVNIVDTTAWVIGGVDDGETSRDVFCLDTETMQWTRPELIGDVPLPCRAHTATLVDRKIVLFGGGLATVYYDDIYVLDTETRRWLKPKIAPGPHPAPRRAHVAVYYHGKIWIFGGGTGLTALSDVWTLDVSGGLTYDSPPLRWEEVRTTGRLPGPRGYHTANLVGNVLVIFGGSDGKEIYVEVSCLNLETLVWSTVNQDGPRYKRLSHTSTQVGSFVFVMGGHDSVEYTNELLVYNLVSLMFEPKKAFGRPPSPRGYQATILADSRLFLFGGSNGLLSFDDVYILDLAANAYLPQVTTFAMDVVTAEASA</sequence>
<dbReference type="SUPFAM" id="SSF117281">
    <property type="entry name" value="Kelch motif"/>
    <property type="match status" value="1"/>
</dbReference>
<evidence type="ECO:0008006" key="6">
    <source>
        <dbReference type="Google" id="ProtNLM"/>
    </source>
</evidence>
<feature type="region of interest" description="Disordered" evidence="3">
    <location>
        <begin position="1"/>
        <end position="132"/>
    </location>
</feature>
<reference evidence="4 5" key="1">
    <citation type="journal article" date="2020" name="ISME J.">
        <title>Uncovering the hidden diversity of litter-decomposition mechanisms in mushroom-forming fungi.</title>
        <authorList>
            <person name="Floudas D."/>
            <person name="Bentzer J."/>
            <person name="Ahren D."/>
            <person name="Johansson T."/>
            <person name="Persson P."/>
            <person name="Tunlid A."/>
        </authorList>
    </citation>
    <scope>NUCLEOTIDE SEQUENCE [LARGE SCALE GENOMIC DNA]</scope>
    <source>
        <strain evidence="4 5">CBS 101986</strain>
    </source>
</reference>
<evidence type="ECO:0000256" key="1">
    <source>
        <dbReference type="ARBA" id="ARBA00022441"/>
    </source>
</evidence>
<evidence type="ECO:0000313" key="4">
    <source>
        <dbReference type="EMBL" id="KAF5329556.1"/>
    </source>
</evidence>
<dbReference type="PANTHER" id="PTHR46647:SF1">
    <property type="entry name" value="RAB9 EFFECTOR PROTEIN WITH KELCH MOTIFS"/>
    <property type="match status" value="1"/>
</dbReference>
<dbReference type="Gene3D" id="2.120.10.80">
    <property type="entry name" value="Kelch-type beta propeller"/>
    <property type="match status" value="2"/>
</dbReference>
<keyword evidence="1" id="KW-0880">Kelch repeat</keyword>
<protein>
    <recommendedName>
        <fullName evidence="6">Galactose oxidase</fullName>
    </recommendedName>
</protein>
<gene>
    <name evidence="4" type="ORF">D9619_009026</name>
</gene>
<feature type="compositionally biased region" description="Low complexity" evidence="3">
    <location>
        <begin position="53"/>
        <end position="72"/>
    </location>
</feature>
<name>A0A8H5BUP4_9AGAR</name>
<dbReference type="PANTHER" id="PTHR46647">
    <property type="entry name" value="RAB9 EFFECTOR PROTEIN WITH KELCH MOTIFS"/>
    <property type="match status" value="1"/>
</dbReference>
<dbReference type="Pfam" id="PF24681">
    <property type="entry name" value="Kelch_KLHDC2_KLHL20_DRC7"/>
    <property type="match status" value="1"/>
</dbReference>
<evidence type="ECO:0000256" key="3">
    <source>
        <dbReference type="SAM" id="MobiDB-lite"/>
    </source>
</evidence>
<accession>A0A8H5BUP4</accession>
<dbReference type="SUPFAM" id="SSF50965">
    <property type="entry name" value="Galactose oxidase, central domain"/>
    <property type="match status" value="1"/>
</dbReference>
<dbReference type="InterPro" id="IPR052124">
    <property type="entry name" value="Rab9_kelch_effector"/>
</dbReference>
<dbReference type="AlphaFoldDB" id="A0A8H5BUP4"/>
<proteinExistence type="predicted"/>
<feature type="compositionally biased region" description="Low complexity" evidence="3">
    <location>
        <begin position="88"/>
        <end position="116"/>
    </location>
</feature>
<dbReference type="InterPro" id="IPR011043">
    <property type="entry name" value="Gal_Oxase/kelch_b-propeller"/>
</dbReference>
<dbReference type="InterPro" id="IPR015915">
    <property type="entry name" value="Kelch-typ_b-propeller"/>
</dbReference>
<feature type="compositionally biased region" description="Low complexity" evidence="3">
    <location>
        <begin position="1"/>
        <end position="26"/>
    </location>
</feature>
<keyword evidence="5" id="KW-1185">Reference proteome</keyword>
<evidence type="ECO:0000256" key="2">
    <source>
        <dbReference type="ARBA" id="ARBA00022737"/>
    </source>
</evidence>
<dbReference type="OrthoDB" id="10251809at2759"/>
<feature type="compositionally biased region" description="Polar residues" evidence="3">
    <location>
        <begin position="73"/>
        <end position="87"/>
    </location>
</feature>
<dbReference type="EMBL" id="JAACJJ010000002">
    <property type="protein sequence ID" value="KAF5329556.1"/>
    <property type="molecule type" value="Genomic_DNA"/>
</dbReference>
<dbReference type="Proteomes" id="UP000567179">
    <property type="component" value="Unassembled WGS sequence"/>
</dbReference>
<organism evidence="4 5">
    <name type="scientific">Psilocybe cf. subviscida</name>
    <dbReference type="NCBI Taxonomy" id="2480587"/>
    <lineage>
        <taxon>Eukaryota</taxon>
        <taxon>Fungi</taxon>
        <taxon>Dikarya</taxon>
        <taxon>Basidiomycota</taxon>
        <taxon>Agaricomycotina</taxon>
        <taxon>Agaricomycetes</taxon>
        <taxon>Agaricomycetidae</taxon>
        <taxon>Agaricales</taxon>
        <taxon>Agaricineae</taxon>
        <taxon>Strophariaceae</taxon>
        <taxon>Psilocybe</taxon>
    </lineage>
</organism>
<keyword evidence="2" id="KW-0677">Repeat</keyword>
<comment type="caution">
    <text evidence="4">The sequence shown here is derived from an EMBL/GenBank/DDBJ whole genome shotgun (WGS) entry which is preliminary data.</text>
</comment>